<dbReference type="GO" id="GO:0046872">
    <property type="term" value="F:metal ion binding"/>
    <property type="evidence" value="ECO:0007669"/>
    <property type="project" value="InterPro"/>
</dbReference>
<dbReference type="Proteomes" id="UP001497480">
    <property type="component" value="Unassembled WGS sequence"/>
</dbReference>
<organism evidence="3 4">
    <name type="scientific">Lupinus luteus</name>
    <name type="common">European yellow lupine</name>
    <dbReference type="NCBI Taxonomy" id="3873"/>
    <lineage>
        <taxon>Eukaryota</taxon>
        <taxon>Viridiplantae</taxon>
        <taxon>Streptophyta</taxon>
        <taxon>Embryophyta</taxon>
        <taxon>Tracheophyta</taxon>
        <taxon>Spermatophyta</taxon>
        <taxon>Magnoliopsida</taxon>
        <taxon>eudicotyledons</taxon>
        <taxon>Gunneridae</taxon>
        <taxon>Pentapetalae</taxon>
        <taxon>rosids</taxon>
        <taxon>fabids</taxon>
        <taxon>Fabales</taxon>
        <taxon>Fabaceae</taxon>
        <taxon>Papilionoideae</taxon>
        <taxon>50 kb inversion clade</taxon>
        <taxon>genistoids sensu lato</taxon>
        <taxon>core genistoids</taxon>
        <taxon>Genisteae</taxon>
        <taxon>Lupinus</taxon>
    </lineage>
</organism>
<keyword evidence="4" id="KW-1185">Reference proteome</keyword>
<reference evidence="3 4" key="1">
    <citation type="submission" date="2024-03" db="EMBL/GenBank/DDBJ databases">
        <authorList>
            <person name="Martinez-Hernandez J."/>
        </authorList>
    </citation>
    <scope>NUCLEOTIDE SEQUENCE [LARGE SCALE GENOMIC DNA]</scope>
</reference>
<feature type="transmembrane region" description="Helical" evidence="1">
    <location>
        <begin position="7"/>
        <end position="24"/>
    </location>
</feature>
<protein>
    <recommendedName>
        <fullName evidence="2">Late nodulin domain-containing protein</fullName>
    </recommendedName>
</protein>
<feature type="domain" description="Late nodulin" evidence="2">
    <location>
        <begin position="1"/>
        <end position="45"/>
    </location>
</feature>
<dbReference type="Pfam" id="PF07127">
    <property type="entry name" value="Nodulin_late"/>
    <property type="match status" value="1"/>
</dbReference>
<name>A0AAV1X390_LUPLU</name>
<keyword evidence="1" id="KW-0472">Membrane</keyword>
<keyword evidence="1" id="KW-1133">Transmembrane helix</keyword>
<proteinExistence type="predicted"/>
<evidence type="ECO:0000259" key="2">
    <source>
        <dbReference type="Pfam" id="PF07127"/>
    </source>
</evidence>
<evidence type="ECO:0000256" key="1">
    <source>
        <dbReference type="SAM" id="Phobius"/>
    </source>
</evidence>
<dbReference type="InterPro" id="IPR009810">
    <property type="entry name" value="Nodulin_late_dom"/>
</dbReference>
<keyword evidence="1" id="KW-0812">Transmembrane</keyword>
<gene>
    <name evidence="3" type="ORF">LLUT_LOCUS17161</name>
</gene>
<evidence type="ECO:0000313" key="3">
    <source>
        <dbReference type="EMBL" id="CAL0316101.1"/>
    </source>
</evidence>
<sequence length="49" mass="5787">MAKTVKLIYDMVILFSIFMFLSMGKIPCKVDADCPAQMWCILNWCIQYY</sequence>
<comment type="caution">
    <text evidence="3">The sequence shown here is derived from an EMBL/GenBank/DDBJ whole genome shotgun (WGS) entry which is preliminary data.</text>
</comment>
<dbReference type="EMBL" id="CAXHTB010000012">
    <property type="protein sequence ID" value="CAL0316101.1"/>
    <property type="molecule type" value="Genomic_DNA"/>
</dbReference>
<dbReference type="AlphaFoldDB" id="A0AAV1X390"/>
<evidence type="ECO:0000313" key="4">
    <source>
        <dbReference type="Proteomes" id="UP001497480"/>
    </source>
</evidence>
<accession>A0AAV1X390</accession>